<feature type="region of interest" description="Disordered" evidence="1">
    <location>
        <begin position="1"/>
        <end position="106"/>
    </location>
</feature>
<evidence type="ECO:0000313" key="3">
    <source>
        <dbReference type="Proteomes" id="UP000224567"/>
    </source>
</evidence>
<evidence type="ECO:0000256" key="1">
    <source>
        <dbReference type="SAM" id="MobiDB-lite"/>
    </source>
</evidence>
<name>A0A2G2VGM0_CAPBA</name>
<evidence type="ECO:0000313" key="2">
    <source>
        <dbReference type="EMBL" id="PHT32113.1"/>
    </source>
</evidence>
<proteinExistence type="predicted"/>
<comment type="caution">
    <text evidence="2">The sequence shown here is derived from an EMBL/GenBank/DDBJ whole genome shotgun (WGS) entry which is preliminary data.</text>
</comment>
<gene>
    <name evidence="2" type="ORF">CQW23_28450</name>
</gene>
<sequence length="106" mass="11662">MRKSTFSSPRQAPSPKTSSSKPSSEKENSCSKLDLILQAQSLSAPTPNGASTNILPAIFKPLQKPRSKSNGPLEDTKTYEKRKLSSENHLPKKRLSPDYISDDDFA</sequence>
<dbReference type="EMBL" id="MLFT02000012">
    <property type="protein sequence ID" value="PHT32113.1"/>
    <property type="molecule type" value="Genomic_DNA"/>
</dbReference>
<reference evidence="3" key="2">
    <citation type="journal article" date="2017" name="J. Anim. Genet.">
        <title>Multiple reference genome sequences of hot pepper reveal the massive evolution of plant disease resistance genes by retroduplication.</title>
        <authorList>
            <person name="Kim S."/>
            <person name="Park J."/>
            <person name="Yeom S.-I."/>
            <person name="Kim Y.-M."/>
            <person name="Seo E."/>
            <person name="Kim K.-T."/>
            <person name="Kim M.-S."/>
            <person name="Lee J.M."/>
            <person name="Cheong K."/>
            <person name="Shin H.-S."/>
            <person name="Kim S.-B."/>
            <person name="Han K."/>
            <person name="Lee J."/>
            <person name="Park M."/>
            <person name="Lee H.-A."/>
            <person name="Lee H.-Y."/>
            <person name="Lee Y."/>
            <person name="Oh S."/>
            <person name="Lee J.H."/>
            <person name="Choi E."/>
            <person name="Choi E."/>
            <person name="Lee S.E."/>
            <person name="Jeon J."/>
            <person name="Kim H."/>
            <person name="Choi G."/>
            <person name="Song H."/>
            <person name="Lee J."/>
            <person name="Lee S.-C."/>
            <person name="Kwon J.-K."/>
            <person name="Lee H.-Y."/>
            <person name="Koo N."/>
            <person name="Hong Y."/>
            <person name="Kim R.W."/>
            <person name="Kang W.-H."/>
            <person name="Huh J.H."/>
            <person name="Kang B.-C."/>
            <person name="Yang T.-J."/>
            <person name="Lee Y.-H."/>
            <person name="Bennetzen J.L."/>
            <person name="Choi D."/>
        </authorList>
    </citation>
    <scope>NUCLEOTIDE SEQUENCE [LARGE SCALE GENOMIC DNA]</scope>
    <source>
        <strain evidence="3">cv. PBC81</strain>
    </source>
</reference>
<reference evidence="2 3" key="1">
    <citation type="journal article" date="2017" name="Genome Biol.">
        <title>New reference genome sequences of hot pepper reveal the massive evolution of plant disease-resistance genes by retroduplication.</title>
        <authorList>
            <person name="Kim S."/>
            <person name="Park J."/>
            <person name="Yeom S.I."/>
            <person name="Kim Y.M."/>
            <person name="Seo E."/>
            <person name="Kim K.T."/>
            <person name="Kim M.S."/>
            <person name="Lee J.M."/>
            <person name="Cheong K."/>
            <person name="Shin H.S."/>
            <person name="Kim S.B."/>
            <person name="Han K."/>
            <person name="Lee J."/>
            <person name="Park M."/>
            <person name="Lee H.A."/>
            <person name="Lee H.Y."/>
            <person name="Lee Y."/>
            <person name="Oh S."/>
            <person name="Lee J.H."/>
            <person name="Choi E."/>
            <person name="Choi E."/>
            <person name="Lee S.E."/>
            <person name="Jeon J."/>
            <person name="Kim H."/>
            <person name="Choi G."/>
            <person name="Song H."/>
            <person name="Lee J."/>
            <person name="Lee S.C."/>
            <person name="Kwon J.K."/>
            <person name="Lee H.Y."/>
            <person name="Koo N."/>
            <person name="Hong Y."/>
            <person name="Kim R.W."/>
            <person name="Kang W.H."/>
            <person name="Huh J.H."/>
            <person name="Kang B.C."/>
            <person name="Yang T.J."/>
            <person name="Lee Y.H."/>
            <person name="Bennetzen J.L."/>
            <person name="Choi D."/>
        </authorList>
    </citation>
    <scope>NUCLEOTIDE SEQUENCE [LARGE SCALE GENOMIC DNA]</scope>
    <source>
        <strain evidence="3">cv. PBC81</strain>
    </source>
</reference>
<organism evidence="2 3">
    <name type="scientific">Capsicum baccatum</name>
    <name type="common">Peruvian pepper</name>
    <dbReference type="NCBI Taxonomy" id="33114"/>
    <lineage>
        <taxon>Eukaryota</taxon>
        <taxon>Viridiplantae</taxon>
        <taxon>Streptophyta</taxon>
        <taxon>Embryophyta</taxon>
        <taxon>Tracheophyta</taxon>
        <taxon>Spermatophyta</taxon>
        <taxon>Magnoliopsida</taxon>
        <taxon>eudicotyledons</taxon>
        <taxon>Gunneridae</taxon>
        <taxon>Pentapetalae</taxon>
        <taxon>asterids</taxon>
        <taxon>lamiids</taxon>
        <taxon>Solanales</taxon>
        <taxon>Solanaceae</taxon>
        <taxon>Solanoideae</taxon>
        <taxon>Capsiceae</taxon>
        <taxon>Capsicum</taxon>
    </lineage>
</organism>
<feature type="compositionally biased region" description="Polar residues" evidence="1">
    <location>
        <begin position="1"/>
        <end position="11"/>
    </location>
</feature>
<feature type="compositionally biased region" description="Polar residues" evidence="1">
    <location>
        <begin position="38"/>
        <end position="54"/>
    </location>
</feature>
<dbReference type="AlphaFoldDB" id="A0A2G2VGM0"/>
<dbReference type="Proteomes" id="UP000224567">
    <property type="component" value="Unassembled WGS sequence"/>
</dbReference>
<keyword evidence="3" id="KW-1185">Reference proteome</keyword>
<dbReference type="OrthoDB" id="1262766at2759"/>
<protein>
    <submittedName>
        <fullName evidence="2">Uncharacterized protein</fullName>
    </submittedName>
</protein>
<feature type="compositionally biased region" description="Basic and acidic residues" evidence="1">
    <location>
        <begin position="74"/>
        <end position="90"/>
    </location>
</feature>
<dbReference type="STRING" id="33114.A0A2G2VGM0"/>
<feature type="compositionally biased region" description="Low complexity" evidence="1">
    <location>
        <begin position="13"/>
        <end position="22"/>
    </location>
</feature>
<accession>A0A2G2VGM0</accession>